<name>A0AB39U698_9BIFI</name>
<gene>
    <name evidence="1" type="ORF">QN215_09700</name>
</gene>
<dbReference type="KEGG" id="baqk:QN215_09700"/>
<sequence>MPENGRKFSKAQSTVYFDGSFWVCVCERENDGKIQVCRIVFGSEPKDYEVLDYLQKHYYSLEFSTPISVSDRSRKSSRNVNPKRLERMAARSMRQRGISTKAQLALSAARDEHKKNDKIQNRLRRVEADNHRRMLKIQKRKLKHRGH</sequence>
<proteinExistence type="predicted"/>
<dbReference type="EMBL" id="CP129674">
    <property type="protein sequence ID" value="XDS44512.1"/>
    <property type="molecule type" value="Genomic_DNA"/>
</dbReference>
<dbReference type="InterPro" id="IPR016787">
    <property type="entry name" value="UCP021328"/>
</dbReference>
<dbReference type="Pfam" id="PF11208">
    <property type="entry name" value="DUF2992"/>
    <property type="match status" value="1"/>
</dbReference>
<organism evidence="1">
    <name type="scientific">Bifidobacterium aquikefiricola</name>
    <dbReference type="NCBI Taxonomy" id="3059038"/>
    <lineage>
        <taxon>Bacteria</taxon>
        <taxon>Bacillati</taxon>
        <taxon>Actinomycetota</taxon>
        <taxon>Actinomycetes</taxon>
        <taxon>Bifidobacteriales</taxon>
        <taxon>Bifidobacteriaceae</taxon>
        <taxon>Bifidobacterium</taxon>
    </lineage>
</organism>
<evidence type="ECO:0000313" key="1">
    <source>
        <dbReference type="EMBL" id="XDS44512.1"/>
    </source>
</evidence>
<dbReference type="PIRSF" id="PIRSF021328">
    <property type="entry name" value="UCP021328"/>
    <property type="match status" value="1"/>
</dbReference>
<dbReference type="AlphaFoldDB" id="A0AB39U698"/>
<protein>
    <submittedName>
        <fullName evidence="1">YjdF family protein</fullName>
    </submittedName>
</protein>
<reference evidence="1" key="1">
    <citation type="submission" date="2023-07" db="EMBL/GenBank/DDBJ databases">
        <title>Bifidobacterium aquikefiriaerophilum sp. nov. and Bifidobacterium eccum sp. nov., isolated from water kefir.</title>
        <authorList>
            <person name="Breselge S."/>
            <person name="Bellassi P."/>
            <person name="Barcenilla C."/>
            <person name="Alvarez-Ordonez A."/>
            <person name="Morelli L."/>
            <person name="Cotter P.D."/>
        </authorList>
    </citation>
    <scope>NUCLEOTIDE SEQUENCE</scope>
    <source>
        <strain evidence="1">WK041_4_12</strain>
    </source>
</reference>
<accession>A0AB39U698</accession>
<dbReference type="RefSeq" id="WP_369344088.1">
    <property type="nucleotide sequence ID" value="NZ_CP129674.1"/>
</dbReference>